<protein>
    <recommendedName>
        <fullName evidence="8">Iron-sulfur cluster carrier protein</fullName>
    </recommendedName>
</protein>
<evidence type="ECO:0000256" key="1">
    <source>
        <dbReference type="ARBA" id="ARBA00007352"/>
    </source>
</evidence>
<dbReference type="InterPro" id="IPR033756">
    <property type="entry name" value="YlxH/NBP35"/>
</dbReference>
<evidence type="ECO:0000256" key="2">
    <source>
        <dbReference type="ARBA" id="ARBA00008205"/>
    </source>
</evidence>
<dbReference type="PROSITE" id="PS01215">
    <property type="entry name" value="MRP"/>
    <property type="match status" value="1"/>
</dbReference>
<keyword evidence="7 8" id="KW-0411">Iron-sulfur</keyword>
<dbReference type="InterPro" id="IPR027417">
    <property type="entry name" value="P-loop_NTPase"/>
</dbReference>
<organism evidence="10 11">
    <name type="scientific">Streptantibioticus parmotrematis</name>
    <dbReference type="NCBI Taxonomy" id="2873249"/>
    <lineage>
        <taxon>Bacteria</taxon>
        <taxon>Bacillati</taxon>
        <taxon>Actinomycetota</taxon>
        <taxon>Actinomycetes</taxon>
        <taxon>Kitasatosporales</taxon>
        <taxon>Streptomycetaceae</taxon>
        <taxon>Streptantibioticus</taxon>
    </lineage>
</organism>
<dbReference type="SUPFAM" id="SSF117916">
    <property type="entry name" value="Fe-S cluster assembly (FSCA) domain-like"/>
    <property type="match status" value="1"/>
</dbReference>
<accession>A0ABS7QLW9</accession>
<dbReference type="InterPro" id="IPR044304">
    <property type="entry name" value="NUBPL-like"/>
</dbReference>
<dbReference type="PANTHER" id="PTHR42961">
    <property type="entry name" value="IRON-SULFUR PROTEIN NUBPL"/>
    <property type="match status" value="1"/>
</dbReference>
<comment type="similarity">
    <text evidence="1">In the N-terminal section; belongs to the MIP18 family.</text>
</comment>
<keyword evidence="11" id="KW-1185">Reference proteome</keyword>
<dbReference type="Pfam" id="PF10609">
    <property type="entry name" value="ParA"/>
    <property type="match status" value="1"/>
</dbReference>
<evidence type="ECO:0000256" key="6">
    <source>
        <dbReference type="ARBA" id="ARBA00023004"/>
    </source>
</evidence>
<keyword evidence="4 8" id="KW-0547">Nucleotide-binding</keyword>
<dbReference type="InterPro" id="IPR034904">
    <property type="entry name" value="FSCA_dom_sf"/>
</dbReference>
<evidence type="ECO:0000259" key="9">
    <source>
        <dbReference type="Pfam" id="PF01883"/>
    </source>
</evidence>
<dbReference type="Gene3D" id="3.40.50.300">
    <property type="entry name" value="P-loop containing nucleotide triphosphate hydrolases"/>
    <property type="match status" value="1"/>
</dbReference>
<dbReference type="CDD" id="cd02037">
    <property type="entry name" value="Mrp_NBP35"/>
    <property type="match status" value="1"/>
</dbReference>
<evidence type="ECO:0000256" key="7">
    <source>
        <dbReference type="ARBA" id="ARBA00023014"/>
    </source>
</evidence>
<feature type="domain" description="MIP18 family-like" evidence="9">
    <location>
        <begin position="12"/>
        <end position="83"/>
    </location>
</feature>
<keyword evidence="5 8" id="KW-0067">ATP-binding</keyword>
<evidence type="ECO:0000256" key="5">
    <source>
        <dbReference type="ARBA" id="ARBA00022840"/>
    </source>
</evidence>
<reference evidence="10 11" key="1">
    <citation type="submission" date="2021-08" db="EMBL/GenBank/DDBJ databases">
        <title>Streptomyces sp. PTM05 isolated from lichen.</title>
        <authorList>
            <person name="Somphong A."/>
            <person name="Phongsopitanun W."/>
            <person name="Tanasupawat S."/>
        </authorList>
    </citation>
    <scope>NUCLEOTIDE SEQUENCE [LARGE SCALE GENOMIC DNA]</scope>
    <source>
        <strain evidence="10 11">Ptm05</strain>
    </source>
</reference>
<proteinExistence type="inferred from homology"/>
<dbReference type="EMBL" id="JAINVZ010000002">
    <property type="protein sequence ID" value="MBY8884183.1"/>
    <property type="molecule type" value="Genomic_DNA"/>
</dbReference>
<evidence type="ECO:0000313" key="10">
    <source>
        <dbReference type="EMBL" id="MBY8884183.1"/>
    </source>
</evidence>
<evidence type="ECO:0000313" key="11">
    <source>
        <dbReference type="Proteomes" id="UP001198565"/>
    </source>
</evidence>
<dbReference type="InterPro" id="IPR019591">
    <property type="entry name" value="Mrp/NBP35_ATP-bd"/>
</dbReference>
<dbReference type="Pfam" id="PF01883">
    <property type="entry name" value="FeS_assembly_P"/>
    <property type="match status" value="1"/>
</dbReference>
<evidence type="ECO:0000256" key="8">
    <source>
        <dbReference type="HAMAP-Rule" id="MF_02040"/>
    </source>
</evidence>
<comment type="similarity">
    <text evidence="8">Belongs to the Mrp/NBP35 ATP-binding proteins family.</text>
</comment>
<dbReference type="HAMAP" id="MF_02040">
    <property type="entry name" value="Mrp_NBP35"/>
    <property type="match status" value="1"/>
</dbReference>
<dbReference type="SUPFAM" id="SSF52540">
    <property type="entry name" value="P-loop containing nucleoside triphosphate hydrolases"/>
    <property type="match status" value="1"/>
</dbReference>
<evidence type="ECO:0000256" key="4">
    <source>
        <dbReference type="ARBA" id="ARBA00022741"/>
    </source>
</evidence>
<dbReference type="InterPro" id="IPR002744">
    <property type="entry name" value="MIP18-like"/>
</dbReference>
<name>A0ABS7QLW9_9ACTN</name>
<dbReference type="Gene3D" id="3.30.300.130">
    <property type="entry name" value="Fe-S cluster assembly (FSCA)"/>
    <property type="match status" value="1"/>
</dbReference>
<keyword evidence="3 8" id="KW-0479">Metal-binding</keyword>
<sequence length="384" mass="39991">MATDTYGVPEADAVRTALATVNDPEIHKPITDLGMVKSVEIGDDGRVRVAVYLTVSGCPLRDTITRQVTEAVSRVPGVAGVEVELDVMSDEQRRELAESLRGGQAEREVPFAKPGSLTRVYAVASGKGGVGKSSVTVNLAAAMAADGLKVGVVDADIYGHSVPRMLGVEGRPTQVENMIMPPSAHGVSVISIGMFTPGNAPVVWRGPMLHRALQQFLADVYWGDLDVLLLDLPPGTGDIAISVAQLVPNAEILVVTTPQQAAAEVAERAGTIAVQTHQKIVGVIENMSGLPCPHCGEMVDVFGTGGGQRVAEGLTKVTGANVPVLGSIPIDVRLREGGDDGRPVVLSDEGSQAAQALRTIAGKLGGRQRGLAGLSLGITPRNKF</sequence>
<keyword evidence="6 8" id="KW-0408">Iron</keyword>
<dbReference type="RefSeq" id="WP_222974216.1">
    <property type="nucleotide sequence ID" value="NZ_JAINVZ010000002.1"/>
</dbReference>
<dbReference type="PANTHER" id="PTHR42961:SF2">
    <property type="entry name" value="IRON-SULFUR PROTEIN NUBPL"/>
    <property type="match status" value="1"/>
</dbReference>
<dbReference type="GO" id="GO:0005524">
    <property type="term" value="F:ATP binding"/>
    <property type="evidence" value="ECO:0007669"/>
    <property type="project" value="UniProtKB-KW"/>
</dbReference>
<dbReference type="Proteomes" id="UP001198565">
    <property type="component" value="Unassembled WGS sequence"/>
</dbReference>
<comment type="caution">
    <text evidence="10">The sequence shown here is derived from an EMBL/GenBank/DDBJ whole genome shotgun (WGS) entry which is preliminary data.</text>
</comment>
<comment type="function">
    <text evidence="8">Binds and transfers iron-sulfur (Fe-S) clusters to target apoproteins. Can hydrolyze ATP.</text>
</comment>
<gene>
    <name evidence="10" type="ORF">K7472_04895</name>
</gene>
<dbReference type="InterPro" id="IPR000808">
    <property type="entry name" value="Mrp-like_CS"/>
</dbReference>
<comment type="subunit">
    <text evidence="8">Homodimer.</text>
</comment>
<keyword evidence="8" id="KW-0378">Hydrolase</keyword>
<feature type="binding site" evidence="8">
    <location>
        <begin position="126"/>
        <end position="133"/>
    </location>
    <ligand>
        <name>ATP</name>
        <dbReference type="ChEBI" id="CHEBI:30616"/>
    </ligand>
</feature>
<comment type="similarity">
    <text evidence="2">In the C-terminal section; belongs to the Mrp/NBP35 ATP-binding proteins family.</text>
</comment>
<evidence type="ECO:0000256" key="3">
    <source>
        <dbReference type="ARBA" id="ARBA00022723"/>
    </source>
</evidence>